<dbReference type="Proteomes" id="UP000717696">
    <property type="component" value="Unassembled WGS sequence"/>
</dbReference>
<comment type="caution">
    <text evidence="2">The sequence shown here is derived from an EMBL/GenBank/DDBJ whole genome shotgun (WGS) entry which is preliminary data.</text>
</comment>
<proteinExistence type="predicted"/>
<feature type="region of interest" description="Disordered" evidence="1">
    <location>
        <begin position="118"/>
        <end position="140"/>
    </location>
</feature>
<feature type="compositionally biased region" description="Basic and acidic residues" evidence="1">
    <location>
        <begin position="131"/>
        <end position="140"/>
    </location>
</feature>
<protein>
    <submittedName>
        <fullName evidence="2">Uncharacterized protein</fullName>
    </submittedName>
</protein>
<accession>A0A9P9EZD3</accession>
<reference evidence="2" key="1">
    <citation type="journal article" date="2021" name="Nat. Commun.">
        <title>Genetic determinants of endophytism in the Arabidopsis root mycobiome.</title>
        <authorList>
            <person name="Mesny F."/>
            <person name="Miyauchi S."/>
            <person name="Thiergart T."/>
            <person name="Pickel B."/>
            <person name="Atanasova L."/>
            <person name="Karlsson M."/>
            <person name="Huettel B."/>
            <person name="Barry K.W."/>
            <person name="Haridas S."/>
            <person name="Chen C."/>
            <person name="Bauer D."/>
            <person name="Andreopoulos W."/>
            <person name="Pangilinan J."/>
            <person name="LaButti K."/>
            <person name="Riley R."/>
            <person name="Lipzen A."/>
            <person name="Clum A."/>
            <person name="Drula E."/>
            <person name="Henrissat B."/>
            <person name="Kohler A."/>
            <person name="Grigoriev I.V."/>
            <person name="Martin F.M."/>
            <person name="Hacquard S."/>
        </authorList>
    </citation>
    <scope>NUCLEOTIDE SEQUENCE</scope>
    <source>
        <strain evidence="2">MPI-CAGE-AT-0021</strain>
    </source>
</reference>
<evidence type="ECO:0000256" key="1">
    <source>
        <dbReference type="SAM" id="MobiDB-lite"/>
    </source>
</evidence>
<dbReference type="AlphaFoldDB" id="A0A9P9EZD3"/>
<feature type="compositionally biased region" description="Acidic residues" evidence="1">
    <location>
        <begin position="118"/>
        <end position="130"/>
    </location>
</feature>
<evidence type="ECO:0000313" key="2">
    <source>
        <dbReference type="EMBL" id="KAH7151668.1"/>
    </source>
</evidence>
<dbReference type="OrthoDB" id="4232400at2759"/>
<evidence type="ECO:0000313" key="3">
    <source>
        <dbReference type="Proteomes" id="UP000717696"/>
    </source>
</evidence>
<name>A0A9P9EZD3_9HYPO</name>
<gene>
    <name evidence="2" type="ORF">B0J13DRAFT_522014</name>
</gene>
<dbReference type="EMBL" id="JAGMUU010000005">
    <property type="protein sequence ID" value="KAH7151668.1"/>
    <property type="molecule type" value="Genomic_DNA"/>
</dbReference>
<keyword evidence="3" id="KW-1185">Reference proteome</keyword>
<sequence>MDYFGHKLKVIGVGTVILPRKRRQTRLDRTPTTLSALRSALWPDEERRRFAALQTSRQSKVAATAAESLTPGEVEWLKKHYGSEFKFLQSHGLSIYKDEDREEGRAILRAIVFNDDDEAGEDEEDSDVFDPEQHSADDKFSQEGLDWIEAHYGNSTHSMLCYGLKVSRRGL</sequence>
<organism evidence="2 3">
    <name type="scientific">Dactylonectria estremocensis</name>
    <dbReference type="NCBI Taxonomy" id="1079267"/>
    <lineage>
        <taxon>Eukaryota</taxon>
        <taxon>Fungi</taxon>
        <taxon>Dikarya</taxon>
        <taxon>Ascomycota</taxon>
        <taxon>Pezizomycotina</taxon>
        <taxon>Sordariomycetes</taxon>
        <taxon>Hypocreomycetidae</taxon>
        <taxon>Hypocreales</taxon>
        <taxon>Nectriaceae</taxon>
        <taxon>Dactylonectria</taxon>
    </lineage>
</organism>